<name>A0A0H3AKT0_VIBC3</name>
<sequence length="184" mass="21155">MALATNGTGLIATSRLTFLLSNAHAVCRGRFFISDCRRYPAISSFSRMATIGGENMSNPLTAEQMALINQYDQEQRFNYCLKEIVANQQVWILKNEHGCVMLNTEEEECVPVWPHREFAQAWATGEWAECEPESIGLNKWFSRWTQGLEQDDLSVVVFPNDNEEGVILFPDEFDFELKKLTHRR</sequence>
<dbReference type="eggNOG" id="ENOG5031V4J">
    <property type="taxonomic scope" value="Bacteria"/>
</dbReference>
<accession>A0A0H3AKT0</accession>
<evidence type="ECO:0000313" key="1">
    <source>
        <dbReference type="EMBL" id="ABQ20828.1"/>
    </source>
</evidence>
<proteinExistence type="predicted"/>
<dbReference type="Pfam" id="PF11042">
    <property type="entry name" value="DUF2750"/>
    <property type="match status" value="1"/>
</dbReference>
<evidence type="ECO:0000313" key="2">
    <source>
        <dbReference type="Proteomes" id="UP000000249"/>
    </source>
</evidence>
<dbReference type="InterPro" id="IPR021284">
    <property type="entry name" value="DUF2750"/>
</dbReference>
<dbReference type="EMBL" id="CP000627">
    <property type="protein sequence ID" value="ABQ20828.1"/>
    <property type="molecule type" value="Genomic_DNA"/>
</dbReference>
<gene>
    <name evidence="1" type="ordered locus">VC0395_A1291</name>
</gene>
<dbReference type="KEGG" id="vco:VC0395_A1291"/>
<evidence type="ECO:0008006" key="3">
    <source>
        <dbReference type="Google" id="ProtNLM"/>
    </source>
</evidence>
<dbReference type="Proteomes" id="UP000000249">
    <property type="component" value="Chromosome 1"/>
</dbReference>
<dbReference type="PATRIC" id="fig|345073.21.peg.1747"/>
<reference evidence="1 2" key="1">
    <citation type="submission" date="2007-03" db="EMBL/GenBank/DDBJ databases">
        <authorList>
            <person name="Heidelberg J."/>
        </authorList>
    </citation>
    <scope>NUCLEOTIDE SEQUENCE [LARGE SCALE GENOMIC DNA]</scope>
    <source>
        <strain evidence="2">ATCC 39541 / Classical Ogawa 395 / O395</strain>
    </source>
</reference>
<protein>
    <recommendedName>
        <fullName evidence="3">DUF2750 domain-containing protein</fullName>
    </recommendedName>
</protein>
<dbReference type="KEGG" id="vcr:VC395_1804"/>
<organism evidence="1 2">
    <name type="scientific">Vibrio cholerae serotype O1 (strain ATCC 39541 / Classical Ogawa 395 / O395)</name>
    <dbReference type="NCBI Taxonomy" id="345073"/>
    <lineage>
        <taxon>Bacteria</taxon>
        <taxon>Pseudomonadati</taxon>
        <taxon>Pseudomonadota</taxon>
        <taxon>Gammaproteobacteria</taxon>
        <taxon>Vibrionales</taxon>
        <taxon>Vibrionaceae</taxon>
        <taxon>Vibrio</taxon>
    </lineage>
</organism>
<dbReference type="AlphaFoldDB" id="A0A0H3AKT0"/>